<dbReference type="Pfam" id="PF08722">
    <property type="entry name" value="Tn7_TnsA-like_N"/>
    <property type="match status" value="1"/>
</dbReference>
<evidence type="ECO:0000259" key="1">
    <source>
        <dbReference type="Pfam" id="PF08722"/>
    </source>
</evidence>
<dbReference type="RefSeq" id="WP_076220331.1">
    <property type="nucleotide sequence ID" value="NZ_MPVP01000309.1"/>
</dbReference>
<evidence type="ECO:0000313" key="2">
    <source>
        <dbReference type="EMBL" id="OMD14037.1"/>
    </source>
</evidence>
<feature type="domain" description="TnsA endonuclease N-terminal" evidence="1">
    <location>
        <begin position="47"/>
        <end position="123"/>
    </location>
</feature>
<dbReference type="Gene3D" id="3.40.1350.10">
    <property type="match status" value="1"/>
</dbReference>
<reference evidence="2 3" key="1">
    <citation type="submission" date="2016-11" db="EMBL/GenBank/DDBJ databases">
        <title>Paenibacillus species isolates.</title>
        <authorList>
            <person name="Beno S.M."/>
        </authorList>
    </citation>
    <scope>NUCLEOTIDE SEQUENCE [LARGE SCALE GENOMIC DNA]</scope>
    <source>
        <strain evidence="2 3">FSL H7-0433</strain>
    </source>
</reference>
<dbReference type="InterPro" id="IPR011856">
    <property type="entry name" value="tRNA_endonuc-like_dom_sf"/>
</dbReference>
<gene>
    <name evidence="2" type="ORF">BSO21_27890</name>
</gene>
<dbReference type="EMBL" id="MPVP01000309">
    <property type="protein sequence ID" value="OMD14037.1"/>
    <property type="molecule type" value="Genomic_DNA"/>
</dbReference>
<accession>A0ABX3GFK9</accession>
<protein>
    <recommendedName>
        <fullName evidence="1">TnsA endonuclease N-terminal domain-containing protein</fullName>
    </recommendedName>
</protein>
<name>A0ABX3GFK9_9BACL</name>
<keyword evidence="3" id="KW-1185">Reference proteome</keyword>
<evidence type="ECO:0000313" key="3">
    <source>
        <dbReference type="Proteomes" id="UP000187158"/>
    </source>
</evidence>
<dbReference type="Proteomes" id="UP000187158">
    <property type="component" value="Unassembled WGS sequence"/>
</dbReference>
<organism evidence="2 3">
    <name type="scientific">Paenibacillus odorifer</name>
    <dbReference type="NCBI Taxonomy" id="189426"/>
    <lineage>
        <taxon>Bacteria</taxon>
        <taxon>Bacillati</taxon>
        <taxon>Bacillota</taxon>
        <taxon>Bacilli</taxon>
        <taxon>Bacillales</taxon>
        <taxon>Paenibacillaceae</taxon>
        <taxon>Paenibacillus</taxon>
    </lineage>
</organism>
<proteinExistence type="predicted"/>
<comment type="caution">
    <text evidence="2">The sequence shown here is derived from an EMBL/GenBank/DDBJ whole genome shotgun (WGS) entry which is preliminary data.</text>
</comment>
<sequence length="217" mass="25502">MKKRLARYIKPIKGLHYRWKIPLLKNTNMIHCESRLERNFVRLLDFDRNVIEVESQPVGLLYSYKGRVKKYYPDFKVTTNDGQVRIVEVKPVSKTQKPENIIKFIIGKQFCELQGWKYHIVTEEQIFHGFIQENLDKLRALGQELTDFNDLVAVLTTLQNTGPSSIEMLASNCNEMDEATFYKCIYKLIYHQKVYVNLLSEELDNQTIVVSVQYGEE</sequence>
<dbReference type="InterPro" id="IPR014833">
    <property type="entry name" value="TnsA_N"/>
</dbReference>